<dbReference type="InParanoid" id="A0A7M7QUJ1"/>
<dbReference type="Pfam" id="PF00651">
    <property type="entry name" value="BTB"/>
    <property type="match status" value="1"/>
</dbReference>
<feature type="domain" description="BTB" evidence="1">
    <location>
        <begin position="182"/>
        <end position="249"/>
    </location>
</feature>
<feature type="domain" description="MATH" evidence="2">
    <location>
        <begin position="13"/>
        <end position="137"/>
    </location>
</feature>
<dbReference type="Gene3D" id="6.10.250.3030">
    <property type="match status" value="1"/>
</dbReference>
<dbReference type="InterPro" id="IPR011333">
    <property type="entry name" value="SKP1/BTB/POZ_sf"/>
</dbReference>
<dbReference type="SMART" id="SM00225">
    <property type="entry name" value="BTB"/>
    <property type="match status" value="1"/>
</dbReference>
<name>A0A7M7QUJ1_NASVI</name>
<dbReference type="PROSITE" id="PS50144">
    <property type="entry name" value="MATH"/>
    <property type="match status" value="1"/>
</dbReference>
<dbReference type="PANTHER" id="PTHR24413">
    <property type="entry name" value="SPECKLE-TYPE POZ PROTEIN"/>
    <property type="match status" value="1"/>
</dbReference>
<evidence type="ECO:0000259" key="2">
    <source>
        <dbReference type="PROSITE" id="PS50144"/>
    </source>
</evidence>
<dbReference type="Pfam" id="PF22486">
    <property type="entry name" value="MATH_2"/>
    <property type="match status" value="1"/>
</dbReference>
<dbReference type="SUPFAM" id="SSF54695">
    <property type="entry name" value="POZ domain"/>
    <property type="match status" value="1"/>
</dbReference>
<dbReference type="SMR" id="A0A7M7QUJ1"/>
<proteinExistence type="predicted"/>
<organism evidence="3 4">
    <name type="scientific">Nasonia vitripennis</name>
    <name type="common">Parasitic wasp</name>
    <dbReference type="NCBI Taxonomy" id="7425"/>
    <lineage>
        <taxon>Eukaryota</taxon>
        <taxon>Metazoa</taxon>
        <taxon>Ecdysozoa</taxon>
        <taxon>Arthropoda</taxon>
        <taxon>Hexapoda</taxon>
        <taxon>Insecta</taxon>
        <taxon>Pterygota</taxon>
        <taxon>Neoptera</taxon>
        <taxon>Endopterygota</taxon>
        <taxon>Hymenoptera</taxon>
        <taxon>Apocrita</taxon>
        <taxon>Proctotrupomorpha</taxon>
        <taxon>Chalcidoidea</taxon>
        <taxon>Pteromalidae</taxon>
        <taxon>Pteromalinae</taxon>
        <taxon>Nasonia</taxon>
    </lineage>
</organism>
<dbReference type="FunFam" id="3.30.710.10:FF:000159">
    <property type="entry name" value="Speckle-type POZ protein B"/>
    <property type="match status" value="1"/>
</dbReference>
<dbReference type="PROSITE" id="PS50097">
    <property type="entry name" value="BTB"/>
    <property type="match status" value="1"/>
</dbReference>
<evidence type="ECO:0000313" key="4">
    <source>
        <dbReference type="Proteomes" id="UP000002358"/>
    </source>
</evidence>
<evidence type="ECO:0000313" key="3">
    <source>
        <dbReference type="EnsemblMetazoa" id="XP_032454785"/>
    </source>
</evidence>
<protein>
    <submittedName>
        <fullName evidence="3">Uncharacterized protein</fullName>
    </submittedName>
</protein>
<reference evidence="3" key="1">
    <citation type="submission" date="2021-01" db="UniProtKB">
        <authorList>
            <consortium name="EnsemblMetazoa"/>
        </authorList>
    </citation>
    <scope>IDENTIFICATION</scope>
</reference>
<dbReference type="GO" id="GO:0030163">
    <property type="term" value="P:protein catabolic process"/>
    <property type="evidence" value="ECO:0007669"/>
    <property type="project" value="UniProtKB-ARBA"/>
</dbReference>
<dbReference type="OrthoDB" id="6426113at2759"/>
<keyword evidence="4" id="KW-1185">Reference proteome</keyword>
<dbReference type="GeneID" id="100122678"/>
<accession>A0A7M7QUJ1</accession>
<dbReference type="EnsemblMetazoa" id="XM_032598894">
    <property type="protein sequence ID" value="XP_032454785"/>
    <property type="gene ID" value="LOC100122678"/>
</dbReference>
<dbReference type="AlphaFoldDB" id="A0A7M7QUJ1"/>
<dbReference type="Gene3D" id="2.60.210.10">
    <property type="entry name" value="Apoptosis, Tumor Necrosis Factor Receptor Associated Protein 2, Chain A"/>
    <property type="match status" value="1"/>
</dbReference>
<dbReference type="SUPFAM" id="SSF49599">
    <property type="entry name" value="TRAF domain-like"/>
    <property type="match status" value="1"/>
</dbReference>
<evidence type="ECO:0000259" key="1">
    <source>
        <dbReference type="PROSITE" id="PS50097"/>
    </source>
</evidence>
<dbReference type="Gene3D" id="3.30.710.10">
    <property type="entry name" value="Potassium Channel Kv1.1, Chain A"/>
    <property type="match status" value="1"/>
</dbReference>
<dbReference type="InterPro" id="IPR008974">
    <property type="entry name" value="TRAF-like"/>
</dbReference>
<dbReference type="InterPro" id="IPR000210">
    <property type="entry name" value="BTB/POZ_dom"/>
</dbReference>
<dbReference type="RefSeq" id="XP_032454785.1">
    <property type="nucleotide sequence ID" value="XM_032598894.1"/>
</dbReference>
<dbReference type="OMA" id="WVENMET"/>
<sequence>MAFNVNGDISVASHKFKWVINDFSTSCRHVGEALHSPPFFGMKDIQCTLKLYPKGENEESRDLFSLVLSVHAKIEGTVILQILNNKGEAMVSHIAEGRAFINGSYLYEYKKYGLRDFIIDPANDILNDDKMTIACKITKLSPKEMKKRSDKNKNHEEMWQGVVGRLEEIDKYECLINENKFSDVTLISEGRALKVHKCILAKSSLVFAAMFEAEMLEKQDSSVEIEDIRYDVLLEMIRFMYVGKVKNMDDLAGELLAAADKYALEKLMVMCEETMCKNLNADNVIESVVLADIHRMDVLKKKSIEYILAHANDVTNGRNFKSLPYDLLCEVCCAMSKKLKL</sequence>
<dbReference type="InterPro" id="IPR002083">
    <property type="entry name" value="MATH/TRAF_dom"/>
</dbReference>
<dbReference type="Proteomes" id="UP000002358">
    <property type="component" value="Chromosome 4"/>
</dbReference>